<dbReference type="InterPro" id="IPR001232">
    <property type="entry name" value="SKP1-like"/>
</dbReference>
<dbReference type="EMBL" id="WUAV01000002">
    <property type="protein sequence ID" value="KAF1764136.1"/>
    <property type="molecule type" value="Genomic_DNA"/>
</dbReference>
<dbReference type="PANTHER" id="PTHR11165">
    <property type="entry name" value="SKP1"/>
    <property type="match status" value="1"/>
</dbReference>
<dbReference type="InterPro" id="IPR016897">
    <property type="entry name" value="SKP1"/>
</dbReference>
<evidence type="ECO:0008006" key="5">
    <source>
        <dbReference type="Google" id="ProtNLM"/>
    </source>
</evidence>
<dbReference type="Gene3D" id="3.30.710.10">
    <property type="entry name" value="Potassium Channel Kv1.1, Chain A"/>
    <property type="match status" value="2"/>
</dbReference>
<dbReference type="InterPro" id="IPR036296">
    <property type="entry name" value="SKP1-like_dim_sf"/>
</dbReference>
<dbReference type="Proteomes" id="UP000483820">
    <property type="component" value="Chromosome II"/>
</dbReference>
<reference evidence="3 4" key="1">
    <citation type="submission" date="2019-12" db="EMBL/GenBank/DDBJ databases">
        <title>Chromosome-level assembly of the Caenorhabditis remanei genome.</title>
        <authorList>
            <person name="Teterina A.A."/>
            <person name="Willis J.H."/>
            <person name="Phillips P.C."/>
        </authorList>
    </citation>
    <scope>NUCLEOTIDE SEQUENCE [LARGE SCALE GENOMIC DNA]</scope>
    <source>
        <strain evidence="3 4">PX506</strain>
        <tissue evidence="3">Whole organism</tissue>
    </source>
</reference>
<dbReference type="CTD" id="9801247"/>
<evidence type="ECO:0000313" key="3">
    <source>
        <dbReference type="EMBL" id="KAF1764136.1"/>
    </source>
</evidence>
<accession>A0A6A5HBA4</accession>
<sequence>MNSTTTRISTNYMLQSTDGKSTWISEDAVKHCQNVRRAIETTRQTAIQVNAADAELKQIVRFCEHYKDGYTLYQPLTQWDQQFFCMEDSEMMDLLMAATELFVAPIMNICFQTLKNKTRQMTLEEKLKACGLCYSILSKDGQMFELTENAAKLSGFISSYKSTNGIYLNNKANPILLDVMAAPLSIILKWCEQHKMEKSVVMTAWDKELLTMGMPELTQVLCAANALDIKGGLVNMVIEMMGQAVCG</sequence>
<comment type="caution">
    <text evidence="3">The sequence shown here is derived from an EMBL/GenBank/DDBJ whole genome shotgun (WGS) entry which is preliminary data.</text>
</comment>
<protein>
    <recommendedName>
        <fullName evidence="5">SKP1 component POZ domain-containing protein</fullName>
    </recommendedName>
</protein>
<dbReference type="SMART" id="SM00512">
    <property type="entry name" value="Skp1"/>
    <property type="match status" value="2"/>
</dbReference>
<gene>
    <name evidence="3" type="ORF">GCK72_004083</name>
</gene>
<dbReference type="InterPro" id="IPR011333">
    <property type="entry name" value="SKP1/BTB/POZ_sf"/>
</dbReference>
<dbReference type="SUPFAM" id="SSF81382">
    <property type="entry name" value="Skp1 dimerisation domain-like"/>
    <property type="match status" value="2"/>
</dbReference>
<comment type="similarity">
    <text evidence="1">Belongs to the SKP1 family.</text>
</comment>
<dbReference type="AlphaFoldDB" id="A0A6A5HBA4"/>
<proteinExistence type="inferred from homology"/>
<keyword evidence="2" id="KW-0833">Ubl conjugation pathway</keyword>
<dbReference type="SUPFAM" id="SSF54695">
    <property type="entry name" value="POZ domain"/>
    <property type="match status" value="2"/>
</dbReference>
<name>A0A6A5HBA4_CAERE</name>
<evidence type="ECO:0000256" key="2">
    <source>
        <dbReference type="ARBA" id="ARBA00022786"/>
    </source>
</evidence>
<dbReference type="GO" id="GO:0006511">
    <property type="term" value="P:ubiquitin-dependent protein catabolic process"/>
    <property type="evidence" value="ECO:0007669"/>
    <property type="project" value="InterPro"/>
</dbReference>
<organism evidence="3 4">
    <name type="scientific">Caenorhabditis remanei</name>
    <name type="common">Caenorhabditis vulgaris</name>
    <dbReference type="NCBI Taxonomy" id="31234"/>
    <lineage>
        <taxon>Eukaryota</taxon>
        <taxon>Metazoa</taxon>
        <taxon>Ecdysozoa</taxon>
        <taxon>Nematoda</taxon>
        <taxon>Chromadorea</taxon>
        <taxon>Rhabditida</taxon>
        <taxon>Rhabditina</taxon>
        <taxon>Rhabditomorpha</taxon>
        <taxon>Rhabditoidea</taxon>
        <taxon>Rhabditidae</taxon>
        <taxon>Peloderinae</taxon>
        <taxon>Caenorhabditis</taxon>
    </lineage>
</organism>
<dbReference type="GeneID" id="9801247"/>
<evidence type="ECO:0000313" key="4">
    <source>
        <dbReference type="Proteomes" id="UP000483820"/>
    </source>
</evidence>
<dbReference type="KEGG" id="crq:GCK72_004083"/>
<dbReference type="RefSeq" id="XP_003098398.2">
    <property type="nucleotide sequence ID" value="XM_003098350.2"/>
</dbReference>
<evidence type="ECO:0000256" key="1">
    <source>
        <dbReference type="ARBA" id="ARBA00009993"/>
    </source>
</evidence>